<dbReference type="OrthoDB" id="8191639at2759"/>
<dbReference type="SMART" id="SM00479">
    <property type="entry name" value="EXOIII"/>
    <property type="match status" value="1"/>
</dbReference>
<dbReference type="GO" id="GO:0000027">
    <property type="term" value="P:ribosomal large subunit assembly"/>
    <property type="evidence" value="ECO:0007669"/>
    <property type="project" value="TreeGrafter"/>
</dbReference>
<dbReference type="InterPro" id="IPR047021">
    <property type="entry name" value="REXO1/3/4-like"/>
</dbReference>
<keyword evidence="5" id="KW-0540">Nuclease</keyword>
<evidence type="ECO:0000256" key="8">
    <source>
        <dbReference type="ARBA" id="ARBA00023242"/>
    </source>
</evidence>
<feature type="compositionally biased region" description="Low complexity" evidence="10">
    <location>
        <begin position="1"/>
        <end position="18"/>
    </location>
</feature>
<dbReference type="FunFam" id="3.30.420.10:FF:000007">
    <property type="entry name" value="Interferon-stimulated exonuclease gene 20"/>
    <property type="match status" value="1"/>
</dbReference>
<dbReference type="PANTHER" id="PTHR12801:SF45">
    <property type="entry name" value="RNA EXONUCLEASE 4"/>
    <property type="match status" value="1"/>
</dbReference>
<dbReference type="GO" id="GO:0003676">
    <property type="term" value="F:nucleic acid binding"/>
    <property type="evidence" value="ECO:0007669"/>
    <property type="project" value="InterPro"/>
</dbReference>
<evidence type="ECO:0000256" key="6">
    <source>
        <dbReference type="ARBA" id="ARBA00022801"/>
    </source>
</evidence>
<comment type="subcellular location">
    <subcellularLocation>
        <location evidence="1">Nucleus</location>
    </subcellularLocation>
</comment>
<keyword evidence="7" id="KW-0269">Exonuclease</keyword>
<protein>
    <recommendedName>
        <fullName evidence="3">RNA exonuclease 4</fullName>
    </recommendedName>
</protein>
<dbReference type="InterPro" id="IPR036397">
    <property type="entry name" value="RNaseH_sf"/>
</dbReference>
<sequence>MSSRPSTSAAGASTSGTSKPKPVKAGSNWKKLRKTLAPSSDEPSPKRRRPLPRSEPSSSSLRLDSPATGSPAPTTLPWFAEDLSPEDLALVRTAGTQAPQGSASALGVAETREEQRRKKAIILGGRKEDAEGKRDPGTYLAIDCEMVGVGPLGSESMLARVSLVNWHGHVVLDTFVRPLEKVTDYRTWVSGVRASDLKGAPTFADVQARVAALIKGRVLVGHAIQNDLKALLLSHPRPLVRDTATFKPLRDIAKTKHPALRNLARLVLGISIQVEGEEHSSVEDAQATMAVYRTQHAAWQKALGREAKGRKGVVGAGEAAGEEGEKIERTARKASAKARQGNAEAQSAVKKAAPAAEWWKE</sequence>
<dbReference type="SUPFAM" id="SSF53098">
    <property type="entry name" value="Ribonuclease H-like"/>
    <property type="match status" value="1"/>
</dbReference>
<feature type="compositionally biased region" description="Low complexity" evidence="10">
    <location>
        <begin position="343"/>
        <end position="361"/>
    </location>
</feature>
<dbReference type="InterPro" id="IPR013520">
    <property type="entry name" value="Ribonucl_H"/>
</dbReference>
<evidence type="ECO:0000313" key="13">
    <source>
        <dbReference type="Proteomes" id="UP000245946"/>
    </source>
</evidence>
<comment type="function">
    <text evidence="9">Exoribonuclease involved in ribosome biosynthesis. Involved in the processing of ITS1, the internal transcribed spacer localized between the 18S and 5.8S rRNAs.</text>
</comment>
<dbReference type="Gene3D" id="3.30.420.10">
    <property type="entry name" value="Ribonuclease H-like superfamily/Ribonuclease H"/>
    <property type="match status" value="1"/>
</dbReference>
<dbReference type="GeneID" id="37271729"/>
<keyword evidence="13" id="KW-1185">Reference proteome</keyword>
<dbReference type="PANTHER" id="PTHR12801">
    <property type="entry name" value="RNA EXONUCLEASE REXO1 / RECO3 FAMILY MEMBER-RELATED"/>
    <property type="match status" value="1"/>
</dbReference>
<evidence type="ECO:0000313" key="12">
    <source>
        <dbReference type="EMBL" id="PWN97670.1"/>
    </source>
</evidence>
<proteinExistence type="inferred from homology"/>
<dbReference type="GO" id="GO:0008408">
    <property type="term" value="F:3'-5' exonuclease activity"/>
    <property type="evidence" value="ECO:0007669"/>
    <property type="project" value="InterPro"/>
</dbReference>
<name>A0A316Z7C8_9BASI</name>
<keyword evidence="8" id="KW-0539">Nucleus</keyword>
<keyword evidence="6" id="KW-0378">Hydrolase</keyword>
<evidence type="ECO:0000256" key="7">
    <source>
        <dbReference type="ARBA" id="ARBA00022839"/>
    </source>
</evidence>
<dbReference type="InterPro" id="IPR037431">
    <property type="entry name" value="REX4_DEDDh_dom"/>
</dbReference>
<evidence type="ECO:0000256" key="3">
    <source>
        <dbReference type="ARBA" id="ARBA00016937"/>
    </source>
</evidence>
<dbReference type="AlphaFoldDB" id="A0A316Z7C8"/>
<dbReference type="EMBL" id="KZ819294">
    <property type="protein sequence ID" value="PWN97670.1"/>
    <property type="molecule type" value="Genomic_DNA"/>
</dbReference>
<evidence type="ECO:0000256" key="4">
    <source>
        <dbReference type="ARBA" id="ARBA00022552"/>
    </source>
</evidence>
<dbReference type="STRING" id="58919.A0A316Z7C8"/>
<accession>A0A316Z7C8</accession>
<feature type="compositionally biased region" description="Low complexity" evidence="10">
    <location>
        <begin position="54"/>
        <end position="66"/>
    </location>
</feature>
<reference evidence="12 13" key="1">
    <citation type="journal article" date="2018" name="Mol. Biol. Evol.">
        <title>Broad Genomic Sampling Reveals a Smut Pathogenic Ancestry of the Fungal Clade Ustilaginomycotina.</title>
        <authorList>
            <person name="Kijpornyongpan T."/>
            <person name="Mondo S.J."/>
            <person name="Barry K."/>
            <person name="Sandor L."/>
            <person name="Lee J."/>
            <person name="Lipzen A."/>
            <person name="Pangilinan J."/>
            <person name="LaButti K."/>
            <person name="Hainaut M."/>
            <person name="Henrissat B."/>
            <person name="Grigoriev I.V."/>
            <person name="Spatafora J.W."/>
            <person name="Aime M.C."/>
        </authorList>
    </citation>
    <scope>NUCLEOTIDE SEQUENCE [LARGE SCALE GENOMIC DNA]</scope>
    <source>
        <strain evidence="12 13">MCA 4186</strain>
    </source>
</reference>
<organism evidence="12 13">
    <name type="scientific">Tilletiopsis washingtonensis</name>
    <dbReference type="NCBI Taxonomy" id="58919"/>
    <lineage>
        <taxon>Eukaryota</taxon>
        <taxon>Fungi</taxon>
        <taxon>Dikarya</taxon>
        <taxon>Basidiomycota</taxon>
        <taxon>Ustilaginomycotina</taxon>
        <taxon>Exobasidiomycetes</taxon>
        <taxon>Entylomatales</taxon>
        <taxon>Entylomatales incertae sedis</taxon>
        <taxon>Tilletiopsis</taxon>
    </lineage>
</organism>
<evidence type="ECO:0000256" key="1">
    <source>
        <dbReference type="ARBA" id="ARBA00004123"/>
    </source>
</evidence>
<evidence type="ECO:0000256" key="5">
    <source>
        <dbReference type="ARBA" id="ARBA00022722"/>
    </source>
</evidence>
<evidence type="ECO:0000256" key="10">
    <source>
        <dbReference type="SAM" id="MobiDB-lite"/>
    </source>
</evidence>
<dbReference type="CDD" id="cd06144">
    <property type="entry name" value="REX4_like"/>
    <property type="match status" value="1"/>
</dbReference>
<keyword evidence="4" id="KW-0698">rRNA processing</keyword>
<evidence type="ECO:0000256" key="2">
    <source>
        <dbReference type="ARBA" id="ARBA00010489"/>
    </source>
</evidence>
<evidence type="ECO:0000256" key="9">
    <source>
        <dbReference type="ARBA" id="ARBA00025599"/>
    </source>
</evidence>
<dbReference type="Pfam" id="PF00929">
    <property type="entry name" value="RNase_T"/>
    <property type="match status" value="1"/>
</dbReference>
<gene>
    <name evidence="12" type="ORF">FA09DRAFT_339164</name>
</gene>
<dbReference type="RefSeq" id="XP_025597949.1">
    <property type="nucleotide sequence ID" value="XM_025744185.1"/>
</dbReference>
<comment type="similarity">
    <text evidence="2">Belongs to the REXO4 family.</text>
</comment>
<feature type="domain" description="Exonuclease" evidence="11">
    <location>
        <begin position="138"/>
        <end position="301"/>
    </location>
</feature>
<evidence type="ECO:0000259" key="11">
    <source>
        <dbReference type="SMART" id="SM00479"/>
    </source>
</evidence>
<dbReference type="GO" id="GO:0006364">
    <property type="term" value="P:rRNA processing"/>
    <property type="evidence" value="ECO:0007669"/>
    <property type="project" value="UniProtKB-KW"/>
</dbReference>
<dbReference type="InterPro" id="IPR012337">
    <property type="entry name" value="RNaseH-like_sf"/>
</dbReference>
<dbReference type="GO" id="GO:0005634">
    <property type="term" value="C:nucleus"/>
    <property type="evidence" value="ECO:0007669"/>
    <property type="project" value="UniProtKB-SubCell"/>
</dbReference>
<feature type="region of interest" description="Disordered" evidence="10">
    <location>
        <begin position="313"/>
        <end position="361"/>
    </location>
</feature>
<feature type="region of interest" description="Disordered" evidence="10">
    <location>
        <begin position="1"/>
        <end position="78"/>
    </location>
</feature>
<dbReference type="Proteomes" id="UP000245946">
    <property type="component" value="Unassembled WGS sequence"/>
</dbReference>